<comment type="caution">
    <text evidence="2">The sequence shown here is derived from an EMBL/GenBank/DDBJ whole genome shotgun (WGS) entry which is preliminary data.</text>
</comment>
<keyword evidence="3" id="KW-1185">Reference proteome</keyword>
<dbReference type="InterPro" id="IPR000225">
    <property type="entry name" value="Armadillo"/>
</dbReference>
<dbReference type="SUPFAM" id="SSF48371">
    <property type="entry name" value="ARM repeat"/>
    <property type="match status" value="1"/>
</dbReference>
<sequence length="839" mass="91614">MERRRENREPFYRAGAGAGPGPVAKTSAEIVQEARQSLRTLCTRRPFTPRDEHRQLFGEGSSRPRDGRPPSAFSLHARNFEAPDSRPGSGTRLSPLDHKPRLLAAALDGGPLEEAVTLPKPPAEQTDGRKGLGGTRARLLRAGSTSRLPPVSPHTEVRKPDVCDSPPRRSVSFTERLGAAPSPPAHADKARDTQQIQPPQPHPRRPSTDRGKISLPGTSDSQPGGVSCGTRSDKEVGDGDGSGSDVTEESFWNSVVSPVLQEFEVVATGGSPSEEVVRRLCDVCSGLHGALRERGMLGRRLRKRATLLRSLFRLIDLGSDQLSLLLAKLILALKVSGKNLLNICKLIFQISRSASNDALFHNNSIIGNEDVSVCGEALFYCVATLKFLSGNSALRRLLLEKDCIAILSQLTNTLTHTPPGQDSPSSTHTTAGHILVQLTAMLRNMADLSESRPSFISSGLLAELTTVLEHHCTDPDVCTNVARIFSKLSSYNDCCLVLAEIPQCSRIFIDLLGKHSRKQDLVVRLLFALGNLAARSPEARERIYEERGGVESLLRLFRAYQESPLASQGSSGPHGAPAEREEVLVKLIRVLANISIHPTAGTALAASTECVELLLKVLERGSVEQSEELMVNAAAAINNLSFYQGESSVVRKRHTHISNLMLKLLLSSSMAAVLEATRVFGNLSQIPAVRLFIMDHKVHQFVVTLLDSKSSDVCFSACGVLINLSAEPHNRHTLRQEGVIPKLGECLRDFGPCDWQLAGLVCQTLWNCTEDSMENETEELLHTLSVYLDEEEALALSADGAMRELHQACWELEFRPVAQRLQRRILGQATLSEPIREPA</sequence>
<reference evidence="2 3" key="1">
    <citation type="submission" date="2024-09" db="EMBL/GenBank/DDBJ databases">
        <title>A chromosome-level genome assembly of Gray's grenadier anchovy, Coilia grayii.</title>
        <authorList>
            <person name="Fu Z."/>
        </authorList>
    </citation>
    <scope>NUCLEOTIDE SEQUENCE [LARGE SCALE GENOMIC DNA]</scope>
    <source>
        <strain evidence="2">G4</strain>
        <tissue evidence="2">Muscle</tissue>
    </source>
</reference>
<dbReference type="EMBL" id="JBHFQA010000019">
    <property type="protein sequence ID" value="KAL2082064.1"/>
    <property type="molecule type" value="Genomic_DNA"/>
</dbReference>
<feature type="compositionally biased region" description="Basic and acidic residues" evidence="1">
    <location>
        <begin position="1"/>
        <end position="11"/>
    </location>
</feature>
<accession>A0ABD1J4N0</accession>
<feature type="region of interest" description="Disordered" evidence="1">
    <location>
        <begin position="1"/>
        <end position="26"/>
    </location>
</feature>
<gene>
    <name evidence="2" type="ORF">ACEWY4_021882</name>
</gene>
<feature type="compositionally biased region" description="Basic and acidic residues" evidence="1">
    <location>
        <begin position="48"/>
        <end position="68"/>
    </location>
</feature>
<dbReference type="SMART" id="SM00185">
    <property type="entry name" value="ARM"/>
    <property type="match status" value="5"/>
</dbReference>
<dbReference type="Proteomes" id="UP001591681">
    <property type="component" value="Unassembled WGS sequence"/>
</dbReference>
<dbReference type="InterPro" id="IPR011989">
    <property type="entry name" value="ARM-like"/>
</dbReference>
<dbReference type="AlphaFoldDB" id="A0ABD1J4N0"/>
<evidence type="ECO:0000313" key="3">
    <source>
        <dbReference type="Proteomes" id="UP001591681"/>
    </source>
</evidence>
<proteinExistence type="predicted"/>
<evidence type="ECO:0000256" key="1">
    <source>
        <dbReference type="SAM" id="MobiDB-lite"/>
    </source>
</evidence>
<feature type="region of interest" description="Disordered" evidence="1">
    <location>
        <begin position="40"/>
        <end position="248"/>
    </location>
</feature>
<dbReference type="PANTHER" id="PTHR21356">
    <property type="entry name" value="ARMADILLO REPEAT CONTAINING 2"/>
    <property type="match status" value="1"/>
</dbReference>
<organism evidence="2 3">
    <name type="scientific">Coilia grayii</name>
    <name type="common">Gray's grenadier anchovy</name>
    <dbReference type="NCBI Taxonomy" id="363190"/>
    <lineage>
        <taxon>Eukaryota</taxon>
        <taxon>Metazoa</taxon>
        <taxon>Chordata</taxon>
        <taxon>Craniata</taxon>
        <taxon>Vertebrata</taxon>
        <taxon>Euteleostomi</taxon>
        <taxon>Actinopterygii</taxon>
        <taxon>Neopterygii</taxon>
        <taxon>Teleostei</taxon>
        <taxon>Clupei</taxon>
        <taxon>Clupeiformes</taxon>
        <taxon>Clupeoidei</taxon>
        <taxon>Engraulidae</taxon>
        <taxon>Coilinae</taxon>
        <taxon>Coilia</taxon>
    </lineage>
</organism>
<dbReference type="PANTHER" id="PTHR21356:SF1">
    <property type="entry name" value="ARMADILLO REPEAT-CONTAINING PROTEIN 2"/>
    <property type="match status" value="1"/>
</dbReference>
<dbReference type="Gene3D" id="1.25.10.10">
    <property type="entry name" value="Leucine-rich Repeat Variant"/>
    <property type="match status" value="2"/>
</dbReference>
<evidence type="ECO:0008006" key="4">
    <source>
        <dbReference type="Google" id="ProtNLM"/>
    </source>
</evidence>
<dbReference type="InterPro" id="IPR038905">
    <property type="entry name" value="ARMC2"/>
</dbReference>
<evidence type="ECO:0000313" key="2">
    <source>
        <dbReference type="EMBL" id="KAL2082064.1"/>
    </source>
</evidence>
<name>A0ABD1J4N0_9TELE</name>
<protein>
    <recommendedName>
        <fullName evidence="4">Armadillo repeat-containing protein 2</fullName>
    </recommendedName>
</protein>
<dbReference type="InterPro" id="IPR016024">
    <property type="entry name" value="ARM-type_fold"/>
</dbReference>